<proteinExistence type="predicted"/>
<dbReference type="InterPro" id="IPR011936">
    <property type="entry name" value="Myxo_disulph_rpt"/>
</dbReference>
<evidence type="ECO:0000256" key="2">
    <source>
        <dbReference type="ARBA" id="ARBA00022737"/>
    </source>
</evidence>
<dbReference type="KEGG" id="samy:DB32_005567"/>
<feature type="domain" description="PA14" evidence="5">
    <location>
        <begin position="324"/>
        <end position="481"/>
    </location>
</feature>
<organism evidence="6 7">
    <name type="scientific">Sandaracinus amylolyticus</name>
    <dbReference type="NCBI Taxonomy" id="927083"/>
    <lineage>
        <taxon>Bacteria</taxon>
        <taxon>Pseudomonadati</taxon>
        <taxon>Myxococcota</taxon>
        <taxon>Polyangia</taxon>
        <taxon>Polyangiales</taxon>
        <taxon>Sandaracinaceae</taxon>
        <taxon>Sandaracinus</taxon>
    </lineage>
</organism>
<keyword evidence="3" id="KW-1015">Disulfide bond</keyword>
<reference evidence="6 7" key="1">
    <citation type="submission" date="2015-03" db="EMBL/GenBank/DDBJ databases">
        <title>Genome assembly of Sandaracinus amylolyticus DSM 53668.</title>
        <authorList>
            <person name="Sharma G."/>
            <person name="Subramanian S."/>
        </authorList>
    </citation>
    <scope>NUCLEOTIDE SEQUENCE [LARGE SCALE GENOMIC DNA]</scope>
    <source>
        <strain evidence="6 7">DSM 53668</strain>
    </source>
</reference>
<dbReference type="PROSITE" id="PS51820">
    <property type="entry name" value="PA14"/>
    <property type="match status" value="1"/>
</dbReference>
<keyword evidence="2" id="KW-0677">Repeat</keyword>
<evidence type="ECO:0000313" key="7">
    <source>
        <dbReference type="Proteomes" id="UP000034883"/>
    </source>
</evidence>
<name>A0A0F6W624_9BACT</name>
<keyword evidence="7" id="KW-1185">Reference proteome</keyword>
<dbReference type="NCBIfam" id="TIGR02232">
    <property type="entry name" value="myxo_disulf_rpt"/>
    <property type="match status" value="5"/>
</dbReference>
<dbReference type="InterPro" id="IPR011874">
    <property type="entry name" value="Fibro_Slime"/>
</dbReference>
<dbReference type="Pfam" id="PF13948">
    <property type="entry name" value="DUF4215"/>
    <property type="match status" value="5"/>
</dbReference>
<dbReference type="EMBL" id="CP011125">
    <property type="protein sequence ID" value="AKF08418.1"/>
    <property type="molecule type" value="Genomic_DNA"/>
</dbReference>
<evidence type="ECO:0000259" key="5">
    <source>
        <dbReference type="PROSITE" id="PS51820"/>
    </source>
</evidence>
<dbReference type="NCBIfam" id="TIGR02148">
    <property type="entry name" value="Fibro_Slime"/>
    <property type="match status" value="1"/>
</dbReference>
<keyword evidence="1" id="KW-0732">Signal</keyword>
<protein>
    <submittedName>
        <fullName evidence="6">Multiple EGF-like-domain protein 3</fullName>
    </submittedName>
</protein>
<dbReference type="Proteomes" id="UP000034883">
    <property type="component" value="Chromosome"/>
</dbReference>
<gene>
    <name evidence="6" type="ORF">DB32_005567</name>
</gene>
<dbReference type="InterPro" id="IPR037524">
    <property type="entry name" value="PA14/GLEYA"/>
</dbReference>
<evidence type="ECO:0000313" key="6">
    <source>
        <dbReference type="EMBL" id="AKF08418.1"/>
    </source>
</evidence>
<evidence type="ECO:0000256" key="3">
    <source>
        <dbReference type="ARBA" id="ARBA00023157"/>
    </source>
</evidence>
<dbReference type="InterPro" id="IPR051154">
    <property type="entry name" value="Prespore-cell_inducing_factor"/>
</dbReference>
<accession>A0A0F6W624</accession>
<sequence length="510" mass="53070">MIVGSLSLFACTEREPRDATDAGGGGSPDANTALDGGPVDARIDDACGNGRFVEGLEQCDDGNLTPGDGCNATCMLEDGWRCPGAGLPCVARECGDGIVAGVGALGEECDDDNAAPGDGCSETCKVEDGWVCEASGCRRTECGDGTAEGSEDCDDGNEFPFDGCSECVVVPQCAVGACASVCGDGMKFPDEPCDDGNVAAGDGCSPTCAIEEGWGCTAEPDEFPPVSLEVPTVFRDFVMVPTAAGTAHRDFNHTVGSQGVSPGMVEAMLDANGDPVYTGICEIGATAGTCRGDAAGNWQTHSELEWNQWYRGGPLAREVVSSLTLTRGASGTYTYSPAGGGFFPLDGQGWVEALVEREDCTPAHNFGFTSEVRYWFVFEGGEQLTFSGDDDVWVFVGGQLALDLGGIHGELTGTITLNADGTASCTGSCVQPSRNLGLEVGRIYEVALFHAERRGCGSNFRLDLNGFDRIQSSCQEVCGDGILTRGEQCDDGNEVDDDECGNDCEFTGPI</sequence>
<dbReference type="PANTHER" id="PTHR31137">
    <property type="entry name" value="PROTEIN PSIB-RELATED-RELATED"/>
    <property type="match status" value="1"/>
</dbReference>
<dbReference type="AlphaFoldDB" id="A0A0F6W624"/>
<evidence type="ECO:0000256" key="1">
    <source>
        <dbReference type="ARBA" id="ARBA00022729"/>
    </source>
</evidence>
<dbReference type="STRING" id="927083.DB32_005567"/>
<evidence type="ECO:0000256" key="4">
    <source>
        <dbReference type="SAM" id="MobiDB-lite"/>
    </source>
</evidence>
<dbReference type="GO" id="GO:0005576">
    <property type="term" value="C:extracellular region"/>
    <property type="evidence" value="ECO:0007669"/>
    <property type="project" value="TreeGrafter"/>
</dbReference>
<feature type="region of interest" description="Disordered" evidence="4">
    <location>
        <begin position="15"/>
        <end position="37"/>
    </location>
</feature>